<keyword evidence="1" id="KW-0812">Transmembrane</keyword>
<evidence type="ECO:0000256" key="1">
    <source>
        <dbReference type="SAM" id="Phobius"/>
    </source>
</evidence>
<proteinExistence type="predicted"/>
<dbReference type="Pfam" id="PF00756">
    <property type="entry name" value="Esterase"/>
    <property type="match status" value="1"/>
</dbReference>
<feature type="transmembrane region" description="Helical" evidence="1">
    <location>
        <begin position="7"/>
        <end position="26"/>
    </location>
</feature>
<organism evidence="2 3">
    <name type="scientific">Eshraghiella crossota DSM 2876</name>
    <dbReference type="NCBI Taxonomy" id="511680"/>
    <lineage>
        <taxon>Bacteria</taxon>
        <taxon>Bacillati</taxon>
        <taxon>Bacillota</taxon>
        <taxon>Clostridia</taxon>
        <taxon>Lachnospirales</taxon>
        <taxon>Lachnospiraceae</taxon>
        <taxon>Eshraghiella</taxon>
    </lineage>
</organism>
<dbReference type="eggNOG" id="COG2382">
    <property type="taxonomic scope" value="Bacteria"/>
</dbReference>
<name>D4RWX0_9FIRM</name>
<dbReference type="InterPro" id="IPR050583">
    <property type="entry name" value="Mycobacterial_A85_antigen"/>
</dbReference>
<dbReference type="Gene3D" id="3.40.50.1820">
    <property type="entry name" value="alpha/beta hydrolase"/>
    <property type="match status" value="1"/>
</dbReference>
<dbReference type="AlphaFoldDB" id="D4RWX0"/>
<dbReference type="RefSeq" id="WP_005601052.1">
    <property type="nucleotide sequence ID" value="NZ_GG663519.1"/>
</dbReference>
<dbReference type="GO" id="GO:0016747">
    <property type="term" value="F:acyltransferase activity, transferring groups other than amino-acyl groups"/>
    <property type="evidence" value="ECO:0007669"/>
    <property type="project" value="TreeGrafter"/>
</dbReference>
<evidence type="ECO:0000313" key="2">
    <source>
        <dbReference type="EMBL" id="EFF69410.1"/>
    </source>
</evidence>
<keyword evidence="1" id="KW-0472">Membrane</keyword>
<comment type="caution">
    <text evidence="2">The sequence shown here is derived from an EMBL/GenBank/DDBJ whole genome shotgun (WGS) entry which is preliminary data.</text>
</comment>
<dbReference type="PANTHER" id="PTHR48098">
    <property type="entry name" value="ENTEROCHELIN ESTERASE-RELATED"/>
    <property type="match status" value="1"/>
</dbReference>
<dbReference type="GeneID" id="98918686"/>
<keyword evidence="1" id="KW-1133">Transmembrane helix</keyword>
<protein>
    <submittedName>
        <fullName evidence="2">Putative esterase</fullName>
    </submittedName>
</protein>
<dbReference type="SUPFAM" id="SSF53474">
    <property type="entry name" value="alpha/beta-Hydrolases"/>
    <property type="match status" value="1"/>
</dbReference>
<dbReference type="Proteomes" id="UP000006238">
    <property type="component" value="Unassembled WGS sequence"/>
</dbReference>
<dbReference type="HOGENOM" id="CLU_037618_2_0_9"/>
<dbReference type="InterPro" id="IPR029058">
    <property type="entry name" value="AB_hydrolase_fold"/>
</dbReference>
<evidence type="ECO:0000313" key="3">
    <source>
        <dbReference type="Proteomes" id="UP000006238"/>
    </source>
</evidence>
<reference evidence="2 3" key="1">
    <citation type="submission" date="2010-02" db="EMBL/GenBank/DDBJ databases">
        <authorList>
            <person name="Weinstock G."/>
            <person name="Sodergren E."/>
            <person name="Clifton S."/>
            <person name="Fulton L."/>
            <person name="Fulton B."/>
            <person name="Courtney L."/>
            <person name="Fronick C."/>
            <person name="Harrison M."/>
            <person name="Strong C."/>
            <person name="Farmer C."/>
            <person name="Delahaunty K."/>
            <person name="Markovic C."/>
            <person name="Hall O."/>
            <person name="Minx P."/>
            <person name="Tomlinson C."/>
            <person name="Mitreva M."/>
            <person name="Nelson J."/>
            <person name="Hou S."/>
            <person name="Wollam A."/>
            <person name="Pepin K.H."/>
            <person name="Johnson M."/>
            <person name="Bhonagiri V."/>
            <person name="Zhang X."/>
            <person name="Suruliraj S."/>
            <person name="Warren W."/>
            <person name="Chinwalla A."/>
            <person name="Mardis E.R."/>
            <person name="Wilson R.K."/>
        </authorList>
    </citation>
    <scope>NUCLEOTIDE SEQUENCE [LARGE SCALE GENOMIC DNA]</scope>
    <source>
        <strain evidence="2 3">DSM 2876</strain>
    </source>
</reference>
<dbReference type="STRING" id="45851.BHV86_07360"/>
<dbReference type="PANTHER" id="PTHR48098:SF1">
    <property type="entry name" value="DIACYLGLYCEROL ACYLTRANSFERASE_MYCOLYLTRANSFERASE AG85A"/>
    <property type="match status" value="1"/>
</dbReference>
<sequence length="309" mass="35651">MKKRKTFVLTVIAAGAIMLIISWFAGRIISKKYYFSHNNTYNEEGMLIDSVNHPYYSKRQWGYFYKIPRTIRYYSDITGTERKAMVFLPAGYSENKSYPVLYLLHGYGGRHSTWRNKNAHIIIQNLIYFEDVPEMIVVCPDCVVSRNEEDRDAGFYETIRYFDLTEREIIDNLMPYVEEHFNVLTGRENTAIAGNSMGGRNSLAIGFKNQDKFGYIGAFSSVSPLPDERFSGGVPALLDELKLDSSQFEFLMLSVGKSDNVCGDVTYALHEYMTGRGINHVFYDVDGEHENKVWQNSLYNFCKNIFNQE</sequence>
<gene>
    <name evidence="2" type="ORF">BUTYVIB_00321</name>
</gene>
<keyword evidence="3" id="KW-1185">Reference proteome</keyword>
<dbReference type="EMBL" id="ABWN01000018">
    <property type="protein sequence ID" value="EFF69410.1"/>
    <property type="molecule type" value="Genomic_DNA"/>
</dbReference>
<dbReference type="InterPro" id="IPR000801">
    <property type="entry name" value="Esterase-like"/>
</dbReference>
<accession>D4RWX0</accession>